<evidence type="ECO:0000313" key="1">
    <source>
        <dbReference type="Proteomes" id="UP000887565"/>
    </source>
</evidence>
<name>A0A915II17_ROMCU</name>
<keyword evidence="1" id="KW-1185">Reference proteome</keyword>
<accession>A0A915II17</accession>
<sequence>MYRLLDPVCTEKRSDFSLQCRQCLPQTQSNENSSGPIIHSLFMRHCILQPVLCFLLDVRVCGPKVLTILCLWTSRSKQYVKHDYSLFFNVHPNQLQDPGTGPNLHYQAKLTVYAGRVKEASGTRPGRTQYAKTTLYRQ</sequence>
<dbReference type="AlphaFoldDB" id="A0A915II17"/>
<dbReference type="Proteomes" id="UP000887565">
    <property type="component" value="Unplaced"/>
</dbReference>
<evidence type="ECO:0000313" key="2">
    <source>
        <dbReference type="WBParaSite" id="nRc.2.0.1.t13017-RA"/>
    </source>
</evidence>
<reference evidence="2" key="1">
    <citation type="submission" date="2022-11" db="UniProtKB">
        <authorList>
            <consortium name="WormBaseParasite"/>
        </authorList>
    </citation>
    <scope>IDENTIFICATION</scope>
</reference>
<proteinExistence type="predicted"/>
<organism evidence="1 2">
    <name type="scientific">Romanomermis culicivorax</name>
    <name type="common">Nematode worm</name>
    <dbReference type="NCBI Taxonomy" id="13658"/>
    <lineage>
        <taxon>Eukaryota</taxon>
        <taxon>Metazoa</taxon>
        <taxon>Ecdysozoa</taxon>
        <taxon>Nematoda</taxon>
        <taxon>Enoplea</taxon>
        <taxon>Dorylaimia</taxon>
        <taxon>Mermithida</taxon>
        <taxon>Mermithoidea</taxon>
        <taxon>Mermithidae</taxon>
        <taxon>Romanomermis</taxon>
    </lineage>
</organism>
<protein>
    <submittedName>
        <fullName evidence="2">Uncharacterized protein</fullName>
    </submittedName>
</protein>
<dbReference type="WBParaSite" id="nRc.2.0.1.t13017-RA">
    <property type="protein sequence ID" value="nRc.2.0.1.t13017-RA"/>
    <property type="gene ID" value="nRc.2.0.1.g13017"/>
</dbReference>